<keyword evidence="1" id="KW-1133">Transmembrane helix</keyword>
<feature type="transmembrane region" description="Helical" evidence="1">
    <location>
        <begin position="46"/>
        <end position="66"/>
    </location>
</feature>
<evidence type="ECO:0000313" key="3">
    <source>
        <dbReference type="Proteomes" id="UP000279911"/>
    </source>
</evidence>
<name>A0A3R9DWP4_9BACI</name>
<feature type="transmembrane region" description="Helical" evidence="1">
    <location>
        <begin position="18"/>
        <end position="34"/>
    </location>
</feature>
<dbReference type="EMBL" id="RSFW01000003">
    <property type="protein sequence ID" value="RSD29092.1"/>
    <property type="molecule type" value="Genomic_DNA"/>
</dbReference>
<accession>A0A3R9DWP4</accession>
<protein>
    <submittedName>
        <fullName evidence="2">Uncharacterized protein</fullName>
    </submittedName>
</protein>
<dbReference type="OrthoDB" id="2915060at2"/>
<proteinExistence type="predicted"/>
<dbReference type="Proteomes" id="UP000279911">
    <property type="component" value="Unassembled WGS sequence"/>
</dbReference>
<organism evidence="2 3">
    <name type="scientific">Mesobacillus subterraneus</name>
    <dbReference type="NCBI Taxonomy" id="285983"/>
    <lineage>
        <taxon>Bacteria</taxon>
        <taxon>Bacillati</taxon>
        <taxon>Bacillota</taxon>
        <taxon>Bacilli</taxon>
        <taxon>Bacillales</taxon>
        <taxon>Bacillaceae</taxon>
        <taxon>Mesobacillus</taxon>
    </lineage>
</organism>
<evidence type="ECO:0000256" key="1">
    <source>
        <dbReference type="SAM" id="Phobius"/>
    </source>
</evidence>
<gene>
    <name evidence="2" type="ORF">EJA10_03005</name>
</gene>
<dbReference type="RefSeq" id="WP_125478524.1">
    <property type="nucleotide sequence ID" value="NZ_RSFW01000003.1"/>
</dbReference>
<sequence>MGWNMANRTDFSGFQMEKAFLFTIFIVMSIWVYYDSDKYLIGYKKHLFWVATIFTGPIGLGLWLYWRRRLMY</sequence>
<evidence type="ECO:0000313" key="2">
    <source>
        <dbReference type="EMBL" id="RSD29092.1"/>
    </source>
</evidence>
<dbReference type="AlphaFoldDB" id="A0A3R9DWP4"/>
<keyword evidence="1" id="KW-0812">Transmembrane</keyword>
<keyword evidence="1" id="KW-0472">Membrane</keyword>
<reference evidence="3" key="1">
    <citation type="submission" date="2018-12" db="EMBL/GenBank/DDBJ databases">
        <title>Bacillus chawlae sp. nov., Bacillus glennii sp. nov., and Bacillus saganii sp. nov. Isolated from the Vehicle Assembly Building at Kennedy Space Center where the Viking Spacecraft were Assembled.</title>
        <authorList>
            <person name="Seuylemezian A."/>
            <person name="Vaishampayan P."/>
        </authorList>
    </citation>
    <scope>NUCLEOTIDE SEQUENCE [LARGE SCALE GENOMIC DNA]</scope>
    <source>
        <strain evidence="3">DSM 13966</strain>
    </source>
</reference>
<comment type="caution">
    <text evidence="2">The sequence shown here is derived from an EMBL/GenBank/DDBJ whole genome shotgun (WGS) entry which is preliminary data.</text>
</comment>